<proteinExistence type="predicted"/>
<dbReference type="Gene3D" id="1.25.10.10">
    <property type="entry name" value="Leucine-rich Repeat Variant"/>
    <property type="match status" value="1"/>
</dbReference>
<dbReference type="GO" id="GO:0010457">
    <property type="term" value="P:centriole-centriole cohesion"/>
    <property type="evidence" value="ECO:0007669"/>
    <property type="project" value="TreeGrafter"/>
</dbReference>
<dbReference type="InterPro" id="IPR011989">
    <property type="entry name" value="ARM-like"/>
</dbReference>
<dbReference type="Proteomes" id="UP001153954">
    <property type="component" value="Unassembled WGS sequence"/>
</dbReference>
<evidence type="ECO:0000313" key="1">
    <source>
        <dbReference type="EMBL" id="CAH2086407.1"/>
    </source>
</evidence>
<keyword evidence="2" id="KW-1185">Reference proteome</keyword>
<dbReference type="InterPro" id="IPR030791">
    <property type="entry name" value="Rotatin"/>
</dbReference>
<dbReference type="SUPFAM" id="SSF48371">
    <property type="entry name" value="ARM repeat"/>
    <property type="match status" value="1"/>
</dbReference>
<sequence length="634" mass="69710">MPSILEQEVLRSLEEGNFLEDTLHIFVDFLSHKEYKNYLEPNVPLSLLERGSELEVRAQKNNEIQLSPSQQFQKPPPTAALVVANGTNKVFIDYCSNARHGAAGRRYETARVRGAASRALCAAAAHAGARAALAAARDCLYNLLLTLIPLDDEDTDVESVSASSHALQLLAELLCEQSAGDVLWEELQKNNLKLFHLLLQALKNDHNGLQEAAINCITQLARSISHEKCHDTSKNQSRLDFLNNFPSPHLQEENERLCAGDSATNDCQPEYLVEEFTRILMIMYQDLTDKHKCLSSQDERWRRVCGALWALQRASARARAYCVHRRFPRALAAALQRLRDALSLKGKPVEVIRNADHEPTLNTLNGVLTLITSSMFECPPAKNLFAEDIAPSLARLWPWCMMTECLRDTIMCLLVTFTNGCAKAWSSVCSCVSGRSVVQEVCALATREAARAAGGRRARAACLLRRALRVLRQLAAHHHCRTIIIKSDVLSCMNKGRADAELARLGEALARHGDGAAALLAALASAPRAPRPAPLAALAHAAHHHRLTFLQSPDLLEILSAGLLTGDTAEIVSAARAVWALAANNHRAKLVLRSAGIPAALQSSLHRLQRNVTDEATQRAIQLVTYTQTVLQTT</sequence>
<reference evidence="1" key="1">
    <citation type="submission" date="2022-03" db="EMBL/GenBank/DDBJ databases">
        <authorList>
            <person name="Tunstrom K."/>
        </authorList>
    </citation>
    <scope>NUCLEOTIDE SEQUENCE</scope>
</reference>
<accession>A0AAU9TLI8</accession>
<dbReference type="GO" id="GO:0036064">
    <property type="term" value="C:ciliary basal body"/>
    <property type="evidence" value="ECO:0007669"/>
    <property type="project" value="InterPro"/>
</dbReference>
<name>A0AAU9TLI8_EUPED</name>
<dbReference type="EMBL" id="CAKOGL010000005">
    <property type="protein sequence ID" value="CAH2086407.1"/>
    <property type="molecule type" value="Genomic_DNA"/>
</dbReference>
<dbReference type="InterPro" id="IPR016024">
    <property type="entry name" value="ARM-type_fold"/>
</dbReference>
<dbReference type="AlphaFoldDB" id="A0AAU9TLI8"/>
<comment type="caution">
    <text evidence="1">The sequence shown here is derived from an EMBL/GenBank/DDBJ whole genome shotgun (WGS) entry which is preliminary data.</text>
</comment>
<evidence type="ECO:0008006" key="3">
    <source>
        <dbReference type="Google" id="ProtNLM"/>
    </source>
</evidence>
<gene>
    <name evidence="1" type="ORF">EEDITHA_LOCUS2790</name>
</gene>
<dbReference type="PANTHER" id="PTHR31691:SF1">
    <property type="entry name" value="ROTATIN"/>
    <property type="match status" value="1"/>
</dbReference>
<protein>
    <recommendedName>
        <fullName evidence="3">Rotatin</fullName>
    </recommendedName>
</protein>
<dbReference type="PANTHER" id="PTHR31691">
    <property type="entry name" value="ROTATIN"/>
    <property type="match status" value="1"/>
</dbReference>
<evidence type="ECO:0000313" key="2">
    <source>
        <dbReference type="Proteomes" id="UP001153954"/>
    </source>
</evidence>
<dbReference type="GO" id="GO:0007099">
    <property type="term" value="P:centriole replication"/>
    <property type="evidence" value="ECO:0007669"/>
    <property type="project" value="TreeGrafter"/>
</dbReference>
<dbReference type="GO" id="GO:0005813">
    <property type="term" value="C:centrosome"/>
    <property type="evidence" value="ECO:0007669"/>
    <property type="project" value="InterPro"/>
</dbReference>
<dbReference type="GO" id="GO:0032053">
    <property type="term" value="P:ciliary basal body organization"/>
    <property type="evidence" value="ECO:0007669"/>
    <property type="project" value="TreeGrafter"/>
</dbReference>
<dbReference type="GO" id="GO:0005814">
    <property type="term" value="C:centriole"/>
    <property type="evidence" value="ECO:0007669"/>
    <property type="project" value="TreeGrafter"/>
</dbReference>
<organism evidence="1 2">
    <name type="scientific">Euphydryas editha</name>
    <name type="common">Edith's checkerspot</name>
    <dbReference type="NCBI Taxonomy" id="104508"/>
    <lineage>
        <taxon>Eukaryota</taxon>
        <taxon>Metazoa</taxon>
        <taxon>Ecdysozoa</taxon>
        <taxon>Arthropoda</taxon>
        <taxon>Hexapoda</taxon>
        <taxon>Insecta</taxon>
        <taxon>Pterygota</taxon>
        <taxon>Neoptera</taxon>
        <taxon>Endopterygota</taxon>
        <taxon>Lepidoptera</taxon>
        <taxon>Glossata</taxon>
        <taxon>Ditrysia</taxon>
        <taxon>Papilionoidea</taxon>
        <taxon>Nymphalidae</taxon>
        <taxon>Nymphalinae</taxon>
        <taxon>Euphydryas</taxon>
    </lineage>
</organism>